<dbReference type="Pfam" id="PF00582">
    <property type="entry name" value="Usp"/>
    <property type="match status" value="2"/>
</dbReference>
<evidence type="ECO:0000313" key="3">
    <source>
        <dbReference type="EMBL" id="QHB98898.1"/>
    </source>
</evidence>
<dbReference type="Proteomes" id="UP000463857">
    <property type="component" value="Chromosome"/>
</dbReference>
<dbReference type="InParanoid" id="A0A7M3T535"/>
<accession>A0A7M3T535</accession>
<feature type="domain" description="UspA" evidence="2">
    <location>
        <begin position="3"/>
        <end position="139"/>
    </location>
</feature>
<dbReference type="PRINTS" id="PR01438">
    <property type="entry name" value="UNVRSLSTRESS"/>
</dbReference>
<dbReference type="PANTHER" id="PTHR43010">
    <property type="entry name" value="UNIVERSAL STRESS PROTEIN SLR1230"/>
    <property type="match status" value="1"/>
</dbReference>
<dbReference type="OrthoDB" id="5242641at2"/>
<dbReference type="Gene3D" id="3.40.50.620">
    <property type="entry name" value="HUPs"/>
    <property type="match status" value="2"/>
</dbReference>
<dbReference type="InterPro" id="IPR051688">
    <property type="entry name" value="USP_A"/>
</dbReference>
<name>A0A7M3T535_9ACTN</name>
<dbReference type="InterPro" id="IPR006016">
    <property type="entry name" value="UspA"/>
</dbReference>
<dbReference type="InterPro" id="IPR006015">
    <property type="entry name" value="Universal_stress_UspA"/>
</dbReference>
<dbReference type="SUPFAM" id="SSF52402">
    <property type="entry name" value="Adenine nucleotide alpha hydrolases-like"/>
    <property type="match status" value="2"/>
</dbReference>
<dbReference type="EMBL" id="CP047156">
    <property type="protein sequence ID" value="QHB98898.1"/>
    <property type="molecule type" value="Genomic_DNA"/>
</dbReference>
<evidence type="ECO:0000259" key="2">
    <source>
        <dbReference type="Pfam" id="PF00582"/>
    </source>
</evidence>
<feature type="domain" description="UspA" evidence="2">
    <location>
        <begin position="155"/>
        <end position="293"/>
    </location>
</feature>
<evidence type="ECO:0000313" key="4">
    <source>
        <dbReference type="Proteomes" id="UP000463857"/>
    </source>
</evidence>
<dbReference type="CDD" id="cd00293">
    <property type="entry name" value="USP-like"/>
    <property type="match status" value="2"/>
</dbReference>
<dbReference type="KEGG" id="eke:EK0264_00330"/>
<proteinExistence type="inferred from homology"/>
<evidence type="ECO:0000256" key="1">
    <source>
        <dbReference type="ARBA" id="ARBA00008791"/>
    </source>
</evidence>
<protein>
    <submittedName>
        <fullName evidence="3">Universal stress protein</fullName>
    </submittedName>
</protein>
<organism evidence="3 4">
    <name type="scientific">Epidermidibacterium keratini</name>
    <dbReference type="NCBI Taxonomy" id="1891644"/>
    <lineage>
        <taxon>Bacteria</taxon>
        <taxon>Bacillati</taxon>
        <taxon>Actinomycetota</taxon>
        <taxon>Actinomycetes</taxon>
        <taxon>Sporichthyales</taxon>
        <taxon>Sporichthyaceae</taxon>
        <taxon>Epidermidibacterium</taxon>
    </lineage>
</organism>
<dbReference type="PANTHER" id="PTHR43010:SF1">
    <property type="entry name" value="USPA DOMAIN-CONTAINING PROTEIN"/>
    <property type="match status" value="1"/>
</dbReference>
<dbReference type="AlphaFoldDB" id="A0A7M3T535"/>
<comment type="similarity">
    <text evidence="1">Belongs to the universal stress protein A family.</text>
</comment>
<dbReference type="RefSeq" id="WP_159541848.1">
    <property type="nucleotide sequence ID" value="NZ_CP047156.1"/>
</dbReference>
<keyword evidence="4" id="KW-1185">Reference proteome</keyword>
<sequence length="293" mass="31109">MTLVVGFAPGKDDRSPLEYAATLARSAGEDLLVVTVVPSTWPIPIPSNPDGEFGSWARERGDRAAAEASGYLAEHCPDLHTRAIWAPGRSVPGALIEQARQAEAKMIVVGSGRDGAYGYVHLSSTSDPLVHSSPVPVAIATRGYRADRGARIARVTCAFRGDEHSITTLVATAEVCERVDAAMRVATFAVRGRTMYPPEIGVDIEDQILEASVEQSIAAQERAIAALAVRPREITSEVSVGESWHAAVARLTWLSNEVLVVGSSGEGTVSRLFLGSNATKIVRHAPVPTVIVP</sequence>
<gene>
    <name evidence="3" type="ORF">EK0264_00330</name>
</gene>
<dbReference type="InterPro" id="IPR014729">
    <property type="entry name" value="Rossmann-like_a/b/a_fold"/>
</dbReference>
<reference evidence="3 4" key="1">
    <citation type="journal article" date="2018" name="Int. J. Syst. Evol. Microbiol.">
        <title>Epidermidibacterium keratini gen. nov., sp. nov., a member of the family Sporichthyaceae, isolated from keratin epidermis.</title>
        <authorList>
            <person name="Lee D.G."/>
            <person name="Trujillo M.E."/>
            <person name="Kang S."/>
            <person name="Nam J.J."/>
            <person name="Kim Y.J."/>
        </authorList>
    </citation>
    <scope>NUCLEOTIDE SEQUENCE [LARGE SCALE GENOMIC DNA]</scope>
    <source>
        <strain evidence="3 4">EPI-7</strain>
    </source>
</reference>